<dbReference type="PANTHER" id="PTHR30273">
    <property type="entry name" value="PERIPLASMIC SIGNAL SENSOR AND SIGMA FACTOR ACTIVATOR FECR-RELATED"/>
    <property type="match status" value="1"/>
</dbReference>
<proteinExistence type="predicted"/>
<evidence type="ECO:0000313" key="4">
    <source>
        <dbReference type="EMBL" id="SIQ29397.1"/>
    </source>
</evidence>
<dbReference type="GO" id="GO:0016989">
    <property type="term" value="F:sigma factor antagonist activity"/>
    <property type="evidence" value="ECO:0007669"/>
    <property type="project" value="TreeGrafter"/>
</dbReference>
<name>A0A1N6RKS0_9FLAO</name>
<keyword evidence="5" id="KW-1185">Reference proteome</keyword>
<dbReference type="STRING" id="228959.SAMN05421797_1011319"/>
<dbReference type="EMBL" id="FTMA01000001">
    <property type="protein sequence ID" value="SIQ29397.1"/>
    <property type="molecule type" value="Genomic_DNA"/>
</dbReference>
<sequence>MTEKEVKILMAKYLKGTITVKEEKLLEKFDASLILENEKSVFKGDAHKKQLSQKMLSRIKNQQHKKSVRPWLRIAASVAIVINIGALVYYTLASDDKNPQTMSYIVKSTDWGKRMDFILADGTEVKLNSGSTISFPESFEGNTREVKLVGEAFFNVAKNTKKPFIIKSGNLSTTVLGTSFNINAYPTSDNISVTVATGKVQIGAKSTTVLLHPNEQGVFHKKSDSISKKEVNSDDLINWKKGILKFDDIGIKDALTVIEKWYGVTFTFKDDQRLDCHITASFDSATLSNVLESISYVKKGLSFEYLEDNDILIKGKCIDKN</sequence>
<evidence type="ECO:0000259" key="3">
    <source>
        <dbReference type="Pfam" id="PF16344"/>
    </source>
</evidence>
<feature type="domain" description="Protein FecR C-terminal" evidence="3">
    <location>
        <begin position="244"/>
        <end position="313"/>
    </location>
</feature>
<dbReference type="Proteomes" id="UP000186953">
    <property type="component" value="Unassembled WGS sequence"/>
</dbReference>
<dbReference type="Pfam" id="PF04773">
    <property type="entry name" value="FecR"/>
    <property type="match status" value="1"/>
</dbReference>
<dbReference type="InterPro" id="IPR032508">
    <property type="entry name" value="FecR_C"/>
</dbReference>
<feature type="transmembrane region" description="Helical" evidence="1">
    <location>
        <begin position="71"/>
        <end position="92"/>
    </location>
</feature>
<organism evidence="4 5">
    <name type="scientific">Maribacter ulvicola</name>
    <dbReference type="NCBI Taxonomy" id="228959"/>
    <lineage>
        <taxon>Bacteria</taxon>
        <taxon>Pseudomonadati</taxon>
        <taxon>Bacteroidota</taxon>
        <taxon>Flavobacteriia</taxon>
        <taxon>Flavobacteriales</taxon>
        <taxon>Flavobacteriaceae</taxon>
        <taxon>Maribacter</taxon>
    </lineage>
</organism>
<dbReference type="AlphaFoldDB" id="A0A1N6RKS0"/>
<keyword evidence="1" id="KW-0472">Membrane</keyword>
<protein>
    <submittedName>
        <fullName evidence="4">FecR family protein</fullName>
    </submittedName>
</protein>
<dbReference type="InterPro" id="IPR006860">
    <property type="entry name" value="FecR"/>
</dbReference>
<reference evidence="5" key="1">
    <citation type="submission" date="2017-01" db="EMBL/GenBank/DDBJ databases">
        <authorList>
            <person name="Varghese N."/>
            <person name="Submissions S."/>
        </authorList>
    </citation>
    <scope>NUCLEOTIDE SEQUENCE [LARGE SCALE GENOMIC DNA]</scope>
    <source>
        <strain evidence="5">DSM 15366</strain>
    </source>
</reference>
<dbReference type="InterPro" id="IPR012373">
    <property type="entry name" value="Ferrdict_sens_TM"/>
</dbReference>
<dbReference type="Gene3D" id="3.55.50.30">
    <property type="match status" value="1"/>
</dbReference>
<gene>
    <name evidence="4" type="ORF">SAMN05421797_1011319</name>
</gene>
<dbReference type="RefSeq" id="WP_076547448.1">
    <property type="nucleotide sequence ID" value="NZ_FTMA01000001.1"/>
</dbReference>
<accession>A0A1N6RKS0</accession>
<dbReference type="OrthoDB" id="704021at2"/>
<keyword evidence="1" id="KW-1133">Transmembrane helix</keyword>
<keyword evidence="1" id="KW-0812">Transmembrane</keyword>
<dbReference type="Gene3D" id="2.60.120.1440">
    <property type="match status" value="1"/>
</dbReference>
<evidence type="ECO:0000256" key="1">
    <source>
        <dbReference type="SAM" id="Phobius"/>
    </source>
</evidence>
<dbReference type="Pfam" id="PF16344">
    <property type="entry name" value="FecR_C"/>
    <property type="match status" value="1"/>
</dbReference>
<dbReference type="PANTHER" id="PTHR30273:SF2">
    <property type="entry name" value="PROTEIN FECR"/>
    <property type="match status" value="1"/>
</dbReference>
<feature type="domain" description="FecR protein" evidence="2">
    <location>
        <begin position="108"/>
        <end position="201"/>
    </location>
</feature>
<evidence type="ECO:0000259" key="2">
    <source>
        <dbReference type="Pfam" id="PF04773"/>
    </source>
</evidence>
<evidence type="ECO:0000313" key="5">
    <source>
        <dbReference type="Proteomes" id="UP000186953"/>
    </source>
</evidence>